<dbReference type="PANTHER" id="PTHR42663:SF7">
    <property type="entry name" value="COENZYME PQQ SYNTHESIS PROTEIN B"/>
    <property type="match status" value="1"/>
</dbReference>
<dbReference type="InterPro" id="IPR011842">
    <property type="entry name" value="PQQ_synth_PqqB"/>
</dbReference>
<proteinExistence type="inferred from homology"/>
<dbReference type="PATRIC" id="fig|1310613.3.peg.3079"/>
<comment type="function">
    <text evidence="7">May be involved in the transport of PQQ or its precursor to the periplasm.</text>
</comment>
<evidence type="ECO:0000313" key="9">
    <source>
        <dbReference type="EMBL" id="EXB04399.1"/>
    </source>
</evidence>
<feature type="domain" description="Metallo-beta-lactamase" evidence="8">
    <location>
        <begin position="51"/>
        <end position="270"/>
    </location>
</feature>
<dbReference type="Gene3D" id="3.60.15.10">
    <property type="entry name" value="Ribonuclease Z/Hydroxyacylglutathione hydrolase-like"/>
    <property type="match status" value="1"/>
</dbReference>
<dbReference type="EMBL" id="JEWH01000051">
    <property type="protein sequence ID" value="EXB04399.1"/>
    <property type="molecule type" value="Genomic_DNA"/>
</dbReference>
<dbReference type="NCBIfam" id="TIGR02108">
    <property type="entry name" value="PQQ_syn_pqqB"/>
    <property type="match status" value="1"/>
</dbReference>
<dbReference type="InterPro" id="IPR036866">
    <property type="entry name" value="RibonucZ/Hydroxyglut_hydro"/>
</dbReference>
<dbReference type="PANTHER" id="PTHR42663">
    <property type="entry name" value="HYDROLASE C777.06C-RELATED-RELATED"/>
    <property type="match status" value="1"/>
</dbReference>
<evidence type="ECO:0000256" key="6">
    <source>
        <dbReference type="ARBA" id="ARBA00030966"/>
    </source>
</evidence>
<dbReference type="HAMAP" id="MF_00653">
    <property type="entry name" value="PQQ_syn_PqqB"/>
    <property type="match status" value="1"/>
</dbReference>
<keyword evidence="4 7" id="KW-0813">Transport</keyword>
<evidence type="ECO:0000256" key="5">
    <source>
        <dbReference type="ARBA" id="ARBA00022905"/>
    </source>
</evidence>
<reference evidence="9 10" key="1">
    <citation type="submission" date="2014-02" db="EMBL/GenBank/DDBJ databases">
        <title>Comparative genomics and transcriptomics to identify genetic mechanisms underlying the emergence of carbapenem resistant Acinetobacter baumannii (CRAb).</title>
        <authorList>
            <person name="Harris A.D."/>
            <person name="Johnson K.J."/>
            <person name="George J."/>
            <person name="Shefchek K."/>
            <person name="Daugherty S.C."/>
            <person name="Parankush S."/>
            <person name="Sadzewicz L."/>
            <person name="Tallon L."/>
            <person name="Sengamalay N."/>
            <person name="Hazen T.H."/>
            <person name="Rasko D.A."/>
        </authorList>
    </citation>
    <scope>NUCLEOTIDE SEQUENCE [LARGE SCALE GENOMIC DNA]</scope>
    <source>
        <strain evidence="9 10">1295743</strain>
    </source>
</reference>
<dbReference type="UniPathway" id="UPA00539"/>
<organism evidence="9 10">
    <name type="scientific">Acinetobacter baumannii (strain 1295743)</name>
    <dbReference type="NCBI Taxonomy" id="1310613"/>
    <lineage>
        <taxon>Bacteria</taxon>
        <taxon>Pseudomonadati</taxon>
        <taxon>Pseudomonadota</taxon>
        <taxon>Gammaproteobacteria</taxon>
        <taxon>Moraxellales</taxon>
        <taxon>Moraxellaceae</taxon>
        <taxon>Acinetobacter</taxon>
        <taxon>Acinetobacter calcoaceticus/baumannii complex</taxon>
    </lineage>
</organism>
<dbReference type="Proteomes" id="UP000020595">
    <property type="component" value="Unassembled WGS sequence"/>
</dbReference>
<dbReference type="SUPFAM" id="SSF56281">
    <property type="entry name" value="Metallo-hydrolase/oxidoreductase"/>
    <property type="match status" value="1"/>
</dbReference>
<evidence type="ECO:0000259" key="8">
    <source>
        <dbReference type="Pfam" id="PF12706"/>
    </source>
</evidence>
<comment type="caution">
    <text evidence="9">The sequence shown here is derived from an EMBL/GenBank/DDBJ whole genome shotgun (WGS) entry which is preliminary data.</text>
</comment>
<evidence type="ECO:0000256" key="3">
    <source>
        <dbReference type="ARBA" id="ARBA00015084"/>
    </source>
</evidence>
<sequence length="303" mass="33721">MHIYILGSAAGGGFPQWNCNCPNCHGVRTGTINAKARTQSSIAISENGVDWILLNASPDIRQQLFDFKAAQPARKLRDTGITNVILMDSQLDHTPGLLTLREGCPMNVWCTEMVYQDLTTGFPVFNMLKHWNGGLQYHQIDPKQAFKINGFENLEFLPLIIQSAAPPYSPHRHDPHEGDNIALIIKDHKTQKQLFYAPGLGKIDDQIMQIMQDSDCVMIDGTLWTDDEMQQTGVGKKTGREMGHLYISGEGGSLSYLNQLSTPKKVLIHINNTNPILNEDSTQFAELKANGVEVAFDGMQIEL</sequence>
<dbReference type="InterPro" id="IPR001279">
    <property type="entry name" value="Metallo-B-lactamas"/>
</dbReference>
<evidence type="ECO:0000256" key="2">
    <source>
        <dbReference type="ARBA" id="ARBA00008481"/>
    </source>
</evidence>
<dbReference type="RefSeq" id="WP_032051586.1">
    <property type="nucleotide sequence ID" value="NZ_JEWH01000051.1"/>
</dbReference>
<comment type="similarity">
    <text evidence="2 7">Belongs to the PqqB family.</text>
</comment>
<keyword evidence="5 7" id="KW-0884">PQQ biosynthesis</keyword>
<comment type="pathway">
    <text evidence="1 7">Cofactor biosynthesis; pyrroloquinoline quinone biosynthesis.</text>
</comment>
<evidence type="ECO:0000256" key="7">
    <source>
        <dbReference type="HAMAP-Rule" id="MF_00653"/>
    </source>
</evidence>
<accession>A0A009IIA4</accession>
<name>A0A009IIA4_ACIB9</name>
<dbReference type="GO" id="GO:0018189">
    <property type="term" value="P:pyrroloquinoline quinone biosynthetic process"/>
    <property type="evidence" value="ECO:0007669"/>
    <property type="project" value="UniProtKB-UniRule"/>
</dbReference>
<protein>
    <recommendedName>
        <fullName evidence="3 7">Coenzyme PQQ synthesis protein B</fullName>
    </recommendedName>
    <alternativeName>
        <fullName evidence="6 7">Pyrroloquinoline quinone biosynthesis protein B</fullName>
    </alternativeName>
</protein>
<evidence type="ECO:0000256" key="4">
    <source>
        <dbReference type="ARBA" id="ARBA00022448"/>
    </source>
</evidence>
<evidence type="ECO:0000256" key="1">
    <source>
        <dbReference type="ARBA" id="ARBA00004886"/>
    </source>
</evidence>
<gene>
    <name evidence="7 9" type="primary">pqqB</name>
    <name evidence="9" type="ORF">J512_3205</name>
</gene>
<dbReference type="AlphaFoldDB" id="A0A009IIA4"/>
<evidence type="ECO:0000313" key="10">
    <source>
        <dbReference type="Proteomes" id="UP000020595"/>
    </source>
</evidence>
<dbReference type="Pfam" id="PF12706">
    <property type="entry name" value="Lactamase_B_2"/>
    <property type="match status" value="1"/>
</dbReference>
<dbReference type="CDD" id="cd16274">
    <property type="entry name" value="PQQB-like_MBL-fold"/>
    <property type="match status" value="1"/>
</dbReference>